<dbReference type="SUPFAM" id="SSF50249">
    <property type="entry name" value="Nucleic acid-binding proteins"/>
    <property type="match status" value="1"/>
</dbReference>
<dbReference type="RefSeq" id="WP_104603068.1">
    <property type="nucleotide sequence ID" value="NZ_CP082213.1"/>
</dbReference>
<evidence type="ECO:0000313" key="5">
    <source>
        <dbReference type="EMBL" id="PPU76990.1"/>
    </source>
</evidence>
<feature type="compositionally biased region" description="Low complexity" evidence="2">
    <location>
        <begin position="149"/>
        <end position="170"/>
    </location>
</feature>
<dbReference type="Pfam" id="PF00313">
    <property type="entry name" value="CSD"/>
    <property type="match status" value="1"/>
</dbReference>
<evidence type="ECO:0000256" key="3">
    <source>
        <dbReference type="SAM" id="Phobius"/>
    </source>
</evidence>
<feature type="domain" description="CSD" evidence="4">
    <location>
        <begin position="2"/>
        <end position="67"/>
    </location>
</feature>
<dbReference type="PANTHER" id="PTHR46565">
    <property type="entry name" value="COLD SHOCK DOMAIN PROTEIN 2"/>
    <property type="match status" value="1"/>
</dbReference>
<dbReference type="GO" id="GO:0003676">
    <property type="term" value="F:nucleic acid binding"/>
    <property type="evidence" value="ECO:0007669"/>
    <property type="project" value="InterPro"/>
</dbReference>
<evidence type="ECO:0000256" key="2">
    <source>
        <dbReference type="SAM" id="MobiDB-lite"/>
    </source>
</evidence>
<evidence type="ECO:0000313" key="7">
    <source>
        <dbReference type="Proteomes" id="UP000239561"/>
    </source>
</evidence>
<dbReference type="PANTHER" id="PTHR46565:SF20">
    <property type="entry name" value="COLD SHOCK DOMAIN-CONTAINING PROTEIN 4"/>
    <property type="match status" value="1"/>
</dbReference>
<dbReference type="CDD" id="cd04458">
    <property type="entry name" value="CSP_CDS"/>
    <property type="match status" value="1"/>
</dbReference>
<dbReference type="InterPro" id="IPR008613">
    <property type="entry name" value="Excalibur_Ca-bd_domain"/>
</dbReference>
<keyword evidence="3" id="KW-1133">Transmembrane helix</keyword>
<keyword evidence="8" id="KW-1185">Reference proteome</keyword>
<sequence>MRTHGTLTHWNTDRGFGFITPAQPGDDLFVHISAFPRGFESPRIGEVISFETEPGPDGRLRAVRVIRAGEHAAGRGSRRQHMAARSPSTHRSLGLGKVMLLLLAAGTGGYAYLNRDMLLPKPAPAETSSAVPARAPANRTLPDRAALQSSPSVTAPATASRTSATSTPMPHYSCGGRKHCSQMTSCEDAAWVLRNCPETKMDGDNDGVPCEDQWCR</sequence>
<dbReference type="PROSITE" id="PS00352">
    <property type="entry name" value="CSD_1"/>
    <property type="match status" value="1"/>
</dbReference>
<reference evidence="6 8" key="2">
    <citation type="submission" date="2021-08" db="EMBL/GenBank/DDBJ databases">
        <title>Genome sequences of Xanthomonas cucurbitae isolates from 5 Midwestern US states.</title>
        <authorList>
            <person name="Hind S.R."/>
        </authorList>
    </citation>
    <scope>NUCLEOTIDE SEQUENCE [LARGE SCALE GENOMIC DNA]</scope>
    <source>
        <strain evidence="6 8">OH_261</strain>
    </source>
</reference>
<dbReference type="Gene3D" id="2.40.50.140">
    <property type="entry name" value="Nucleic acid-binding proteins"/>
    <property type="match status" value="1"/>
</dbReference>
<dbReference type="SMART" id="SM00357">
    <property type="entry name" value="CSP"/>
    <property type="match status" value="1"/>
</dbReference>
<reference evidence="5 7" key="1">
    <citation type="submission" date="2016-08" db="EMBL/GenBank/DDBJ databases">
        <authorList>
            <person name="Seilhamer J.J."/>
        </authorList>
    </citation>
    <scope>NUCLEOTIDE SEQUENCE [LARGE SCALE GENOMIC DNA]</scope>
    <source>
        <strain evidence="5 7">CFBP2542</strain>
    </source>
</reference>
<dbReference type="EMBL" id="CP082214">
    <property type="protein sequence ID" value="WDM70499.1"/>
    <property type="molecule type" value="Genomic_DNA"/>
</dbReference>
<dbReference type="EMBL" id="MDED01000011">
    <property type="protein sequence ID" value="PPU76990.1"/>
    <property type="molecule type" value="Genomic_DNA"/>
</dbReference>
<dbReference type="PRINTS" id="PR00050">
    <property type="entry name" value="COLDSHOCK"/>
</dbReference>
<feature type="transmembrane region" description="Helical" evidence="3">
    <location>
        <begin position="95"/>
        <end position="113"/>
    </location>
</feature>
<accession>A0A2S7DT90</accession>
<evidence type="ECO:0000259" key="4">
    <source>
        <dbReference type="PROSITE" id="PS51857"/>
    </source>
</evidence>
<dbReference type="Proteomes" id="UP001214201">
    <property type="component" value="Chromosome"/>
</dbReference>
<keyword evidence="3" id="KW-0472">Membrane</keyword>
<gene>
    <name evidence="6" type="ORF">K6978_13865</name>
    <name evidence="5" type="ORF">XcuCFBP2542_07935</name>
</gene>
<organism evidence="5 7">
    <name type="scientific">Xanthomonas cucurbitae</name>
    <dbReference type="NCBI Taxonomy" id="56453"/>
    <lineage>
        <taxon>Bacteria</taxon>
        <taxon>Pseudomonadati</taxon>
        <taxon>Pseudomonadota</taxon>
        <taxon>Gammaproteobacteria</taxon>
        <taxon>Lysobacterales</taxon>
        <taxon>Lysobacteraceae</taxon>
        <taxon>Xanthomonas</taxon>
    </lineage>
</organism>
<evidence type="ECO:0000313" key="8">
    <source>
        <dbReference type="Proteomes" id="UP001214201"/>
    </source>
</evidence>
<dbReference type="SMART" id="SM00894">
    <property type="entry name" value="Excalibur"/>
    <property type="match status" value="1"/>
</dbReference>
<dbReference type="Pfam" id="PF05901">
    <property type="entry name" value="Excalibur"/>
    <property type="match status" value="1"/>
</dbReference>
<comment type="subcellular location">
    <subcellularLocation>
        <location evidence="1">Cytoplasm</location>
    </subcellularLocation>
</comment>
<keyword evidence="3" id="KW-0812">Transmembrane</keyword>
<name>A0A2S7DT90_9XANT</name>
<evidence type="ECO:0000256" key="1">
    <source>
        <dbReference type="RuleBase" id="RU000408"/>
    </source>
</evidence>
<dbReference type="GO" id="GO:0005829">
    <property type="term" value="C:cytosol"/>
    <property type="evidence" value="ECO:0007669"/>
    <property type="project" value="UniProtKB-ARBA"/>
</dbReference>
<feature type="region of interest" description="Disordered" evidence="2">
    <location>
        <begin position="143"/>
        <end position="174"/>
    </location>
</feature>
<dbReference type="PROSITE" id="PS51857">
    <property type="entry name" value="CSD_2"/>
    <property type="match status" value="1"/>
</dbReference>
<dbReference type="InterPro" id="IPR011129">
    <property type="entry name" value="CSD"/>
</dbReference>
<evidence type="ECO:0000313" key="6">
    <source>
        <dbReference type="EMBL" id="WDM70499.1"/>
    </source>
</evidence>
<dbReference type="InterPro" id="IPR019844">
    <property type="entry name" value="CSD_CS"/>
</dbReference>
<feature type="region of interest" description="Disordered" evidence="2">
    <location>
        <begin position="71"/>
        <end position="90"/>
    </location>
</feature>
<protein>
    <submittedName>
        <fullName evidence="5">Cold-shock protein</fullName>
    </submittedName>
    <submittedName>
        <fullName evidence="6">Excalibur calcium-binding domain-containing protein</fullName>
    </submittedName>
</protein>
<dbReference type="Proteomes" id="UP000239561">
    <property type="component" value="Unassembled WGS sequence"/>
</dbReference>
<dbReference type="InterPro" id="IPR012340">
    <property type="entry name" value="NA-bd_OB-fold"/>
</dbReference>
<dbReference type="InterPro" id="IPR002059">
    <property type="entry name" value="CSP_DNA-bd"/>
</dbReference>
<dbReference type="AlphaFoldDB" id="A0A2S7DT90"/>
<proteinExistence type="predicted"/>